<name>A0A2H0RB68_UNCKA</name>
<protein>
    <recommendedName>
        <fullName evidence="2">YdbS-like PH domain-containing protein</fullName>
    </recommendedName>
</protein>
<keyword evidence="1" id="KW-0812">Transmembrane</keyword>
<feature type="transmembrane region" description="Helical" evidence="1">
    <location>
        <begin position="21"/>
        <end position="47"/>
    </location>
</feature>
<reference evidence="3 4" key="1">
    <citation type="submission" date="2017-09" db="EMBL/GenBank/DDBJ databases">
        <title>Depth-based differentiation of microbial function through sediment-hosted aquifers and enrichment of novel symbionts in the deep terrestrial subsurface.</title>
        <authorList>
            <person name="Probst A.J."/>
            <person name="Ladd B."/>
            <person name="Jarett J.K."/>
            <person name="Geller-Mcgrath D.E."/>
            <person name="Sieber C.M."/>
            <person name="Emerson J.B."/>
            <person name="Anantharaman K."/>
            <person name="Thomas B.C."/>
            <person name="Malmstrom R."/>
            <person name="Stieglmeier M."/>
            <person name="Klingl A."/>
            <person name="Woyke T."/>
            <person name="Ryan C.M."/>
            <person name="Banfield J.F."/>
        </authorList>
    </citation>
    <scope>NUCLEOTIDE SEQUENCE [LARGE SCALE GENOMIC DNA]</scope>
    <source>
        <strain evidence="3">CG10_big_fil_rev_8_21_14_0_10_32_10</strain>
    </source>
</reference>
<dbReference type="InterPro" id="IPR005182">
    <property type="entry name" value="YdbS-like_PH"/>
</dbReference>
<dbReference type="AlphaFoldDB" id="A0A2H0RB68"/>
<dbReference type="Proteomes" id="UP000230214">
    <property type="component" value="Unassembled WGS sequence"/>
</dbReference>
<dbReference type="EMBL" id="PCXU01000039">
    <property type="protein sequence ID" value="PIR43065.1"/>
    <property type="molecule type" value="Genomic_DNA"/>
</dbReference>
<comment type="caution">
    <text evidence="3">The sequence shown here is derived from an EMBL/GenBank/DDBJ whole genome shotgun (WGS) entry which is preliminary data.</text>
</comment>
<evidence type="ECO:0000259" key="2">
    <source>
        <dbReference type="Pfam" id="PF03703"/>
    </source>
</evidence>
<evidence type="ECO:0000256" key="1">
    <source>
        <dbReference type="SAM" id="Phobius"/>
    </source>
</evidence>
<feature type="domain" description="YdbS-like PH" evidence="2">
    <location>
        <begin position="89"/>
        <end position="164"/>
    </location>
</feature>
<accession>A0A2H0RB68</accession>
<keyword evidence="1" id="KW-1133">Transmembrane helix</keyword>
<organism evidence="3 4">
    <name type="scientific">candidate division WWE3 bacterium CG10_big_fil_rev_8_21_14_0_10_32_10</name>
    <dbReference type="NCBI Taxonomy" id="1975090"/>
    <lineage>
        <taxon>Bacteria</taxon>
        <taxon>Katanobacteria</taxon>
    </lineage>
</organism>
<sequence length="167" mass="19587">MEANYTNQNFLVIFKFFVPRFILCFVIYIIFFLFLGFIIGIEVMFTGNFLFLGALTYQNSQVTTGTYIPSIIIFPVILAFTWSYYATVKISYKLDKNKLLIHNGLFIPINTELTRDNIKDYEIKKGVINNILGLKSFDIRDKSYKKYKLNGINKKNTEDLQNFLKHE</sequence>
<dbReference type="Pfam" id="PF03703">
    <property type="entry name" value="bPH_2"/>
    <property type="match status" value="1"/>
</dbReference>
<keyword evidence="1" id="KW-0472">Membrane</keyword>
<proteinExistence type="predicted"/>
<evidence type="ECO:0000313" key="3">
    <source>
        <dbReference type="EMBL" id="PIR43065.1"/>
    </source>
</evidence>
<feature type="transmembrane region" description="Helical" evidence="1">
    <location>
        <begin position="67"/>
        <end position="88"/>
    </location>
</feature>
<evidence type="ECO:0000313" key="4">
    <source>
        <dbReference type="Proteomes" id="UP000230214"/>
    </source>
</evidence>
<gene>
    <name evidence="3" type="ORF">COV24_04485</name>
</gene>